<dbReference type="Pfam" id="PF00129">
    <property type="entry name" value="MHC_I"/>
    <property type="match status" value="1"/>
</dbReference>
<feature type="compositionally biased region" description="Basic and acidic residues" evidence="2">
    <location>
        <begin position="9"/>
        <end position="19"/>
    </location>
</feature>
<dbReference type="GO" id="GO:0002476">
    <property type="term" value="P:antigen processing and presentation of endogenous peptide antigen via MHC class Ib"/>
    <property type="evidence" value="ECO:0007669"/>
    <property type="project" value="TreeGrafter"/>
</dbReference>
<reference evidence="4 5" key="1">
    <citation type="journal article" date="2020" name="Mol. Biol. Evol.">
        <title>Interspecific Gene Flow and the Evolution of Specialization in Black and White Rhinoceros.</title>
        <authorList>
            <person name="Moodley Y."/>
            <person name="Westbury M.V."/>
            <person name="Russo I.M."/>
            <person name="Gopalakrishnan S."/>
            <person name="Rakotoarivelo A."/>
            <person name="Olsen R.A."/>
            <person name="Prost S."/>
            <person name="Tunstall T."/>
            <person name="Ryder O.A."/>
            <person name="Dalen L."/>
            <person name="Bruford M.W."/>
        </authorList>
    </citation>
    <scope>NUCLEOTIDE SEQUENCE [LARGE SCALE GENOMIC DNA]</scope>
    <source>
        <strain evidence="4">SBR-YM</strain>
        <tissue evidence="4">Skin</tissue>
    </source>
</reference>
<evidence type="ECO:0000256" key="2">
    <source>
        <dbReference type="SAM" id="MobiDB-lite"/>
    </source>
</evidence>
<dbReference type="PANTHER" id="PTHR16675">
    <property type="entry name" value="MHC CLASS I-RELATED"/>
    <property type="match status" value="1"/>
</dbReference>
<organism evidence="4 5">
    <name type="scientific">Diceros bicornis minor</name>
    <name type="common">South-central black rhinoceros</name>
    <dbReference type="NCBI Taxonomy" id="77932"/>
    <lineage>
        <taxon>Eukaryota</taxon>
        <taxon>Metazoa</taxon>
        <taxon>Chordata</taxon>
        <taxon>Craniata</taxon>
        <taxon>Vertebrata</taxon>
        <taxon>Euteleostomi</taxon>
        <taxon>Mammalia</taxon>
        <taxon>Eutheria</taxon>
        <taxon>Laurasiatheria</taxon>
        <taxon>Perissodactyla</taxon>
        <taxon>Rhinocerotidae</taxon>
        <taxon>Diceros</taxon>
    </lineage>
</organism>
<accession>A0A7J7EJC2</accession>
<dbReference type="GO" id="GO:0005102">
    <property type="term" value="F:signaling receptor binding"/>
    <property type="evidence" value="ECO:0007669"/>
    <property type="project" value="TreeGrafter"/>
</dbReference>
<evidence type="ECO:0000313" key="4">
    <source>
        <dbReference type="EMBL" id="KAF5915516.1"/>
    </source>
</evidence>
<dbReference type="InterPro" id="IPR037055">
    <property type="entry name" value="MHC_I-like_Ag-recog_sf"/>
</dbReference>
<dbReference type="GO" id="GO:0002486">
    <property type="term" value="P:antigen processing and presentation of endogenous peptide antigen via MHC class I via ER pathway, TAP-independent"/>
    <property type="evidence" value="ECO:0007669"/>
    <property type="project" value="TreeGrafter"/>
</dbReference>
<evidence type="ECO:0000259" key="3">
    <source>
        <dbReference type="Pfam" id="PF00129"/>
    </source>
</evidence>
<dbReference type="GO" id="GO:0001916">
    <property type="term" value="P:positive regulation of T cell mediated cytotoxicity"/>
    <property type="evidence" value="ECO:0007669"/>
    <property type="project" value="TreeGrafter"/>
</dbReference>
<keyword evidence="5" id="KW-1185">Reference proteome</keyword>
<dbReference type="GO" id="GO:0005615">
    <property type="term" value="C:extracellular space"/>
    <property type="evidence" value="ECO:0007669"/>
    <property type="project" value="TreeGrafter"/>
</dbReference>
<protein>
    <recommendedName>
        <fullName evidence="3">MHC class I-like antigen recognition-like domain-containing protein</fullName>
    </recommendedName>
</protein>
<proteinExistence type="predicted"/>
<dbReference type="GO" id="GO:0042605">
    <property type="term" value="F:peptide antigen binding"/>
    <property type="evidence" value="ECO:0007669"/>
    <property type="project" value="TreeGrafter"/>
</dbReference>
<keyword evidence="1" id="KW-0325">Glycoprotein</keyword>
<dbReference type="GO" id="GO:0006955">
    <property type="term" value="P:immune response"/>
    <property type="evidence" value="ECO:0007669"/>
    <property type="project" value="TreeGrafter"/>
</dbReference>
<dbReference type="EMBL" id="JACDTQ010002860">
    <property type="protein sequence ID" value="KAF5915516.1"/>
    <property type="molecule type" value="Genomic_DNA"/>
</dbReference>
<dbReference type="InterPro" id="IPR011161">
    <property type="entry name" value="MHC_I-like_Ag-recog"/>
</dbReference>
<feature type="non-terminal residue" evidence="4">
    <location>
        <position position="182"/>
    </location>
</feature>
<evidence type="ECO:0000256" key="1">
    <source>
        <dbReference type="ARBA" id="ARBA00023180"/>
    </source>
</evidence>
<sequence length="182" mass="20414">GSRSRAKARTQEGARRSAEPRCGAQSQERSGKVTAHSRPTLKEPFPPQALAPWCISTPPSSAAGFTATAFEEDTRFLRFDSNRANQSVSPRATWLEKMGPDYRDGEKDLIKTIAATFRPRLSLRMRIKGTRLMLCCCVVAPNRTFLRGLFKLAYDAEDFIYVDEDLQTCTATHSLAEMTKHR</sequence>
<evidence type="ECO:0000313" key="5">
    <source>
        <dbReference type="Proteomes" id="UP000551758"/>
    </source>
</evidence>
<gene>
    <name evidence="4" type="ORF">HPG69_012679</name>
</gene>
<dbReference type="AlphaFoldDB" id="A0A7J7EJC2"/>
<dbReference type="Proteomes" id="UP000551758">
    <property type="component" value="Unassembled WGS sequence"/>
</dbReference>
<dbReference type="InterPro" id="IPR050208">
    <property type="entry name" value="MHC_class-I_related"/>
</dbReference>
<dbReference type="Gene3D" id="3.30.500.10">
    <property type="entry name" value="MHC class I-like antigen recognition-like"/>
    <property type="match status" value="1"/>
</dbReference>
<name>A0A7J7EJC2_DICBM</name>
<feature type="domain" description="MHC class I-like antigen recognition-like" evidence="3">
    <location>
        <begin position="55"/>
        <end position="181"/>
    </location>
</feature>
<dbReference type="InterPro" id="IPR011162">
    <property type="entry name" value="MHC_I/II-like_Ag-recog"/>
</dbReference>
<feature type="region of interest" description="Disordered" evidence="2">
    <location>
        <begin position="1"/>
        <end position="45"/>
    </location>
</feature>
<dbReference type="PANTHER" id="PTHR16675:SF243">
    <property type="entry name" value="H-2 CLASS I HISTOCOMPATIBILITY ANTIGEN, TLA(B) ALPHA CHAIN-RELATED"/>
    <property type="match status" value="1"/>
</dbReference>
<comment type="caution">
    <text evidence="4">The sequence shown here is derived from an EMBL/GenBank/DDBJ whole genome shotgun (WGS) entry which is preliminary data.</text>
</comment>
<dbReference type="GO" id="GO:0009897">
    <property type="term" value="C:external side of plasma membrane"/>
    <property type="evidence" value="ECO:0007669"/>
    <property type="project" value="TreeGrafter"/>
</dbReference>
<dbReference type="SUPFAM" id="SSF54452">
    <property type="entry name" value="MHC antigen-recognition domain"/>
    <property type="match status" value="1"/>
</dbReference>